<name>E8MXN9_ANATU</name>
<dbReference type="InParanoid" id="E8MXN9"/>
<dbReference type="KEGG" id="atm:ANT_20940"/>
<dbReference type="Proteomes" id="UP000008922">
    <property type="component" value="Chromosome"/>
</dbReference>
<proteinExistence type="predicted"/>
<dbReference type="EMBL" id="AP012029">
    <property type="protein sequence ID" value="BAJ64120.1"/>
    <property type="molecule type" value="Genomic_DNA"/>
</dbReference>
<dbReference type="AlphaFoldDB" id="E8MXN9"/>
<keyword evidence="2" id="KW-1185">Reference proteome</keyword>
<sequence>MRILLLKANYNESPCISYLFYKLPEGLTKESWFIKMKISFNKKGNDGAFSL</sequence>
<gene>
    <name evidence="1" type="ordered locus">ANT_20940</name>
</gene>
<dbReference type="HOGENOM" id="CLU_3094963_0_0_0"/>
<reference evidence="1 2" key="1">
    <citation type="submission" date="2010-12" db="EMBL/GenBank/DDBJ databases">
        <title>Whole genome sequence of Anaerolinea thermophila UNI-1.</title>
        <authorList>
            <person name="Narita-Yamada S."/>
            <person name="Kishi E."/>
            <person name="Watanabe Y."/>
            <person name="Takasaki K."/>
            <person name="Ankai A."/>
            <person name="Oguchi A."/>
            <person name="Fukui S."/>
            <person name="Takahashi M."/>
            <person name="Yashiro I."/>
            <person name="Hosoyama A."/>
            <person name="Sekiguchi Y."/>
            <person name="Hanada S."/>
            <person name="Fujita N."/>
        </authorList>
    </citation>
    <scope>NUCLEOTIDE SEQUENCE [LARGE SCALE GENOMIC DNA]</scope>
    <source>
        <strain evidence="2">DSM 14523 / JCM 11388 / NBRC 100420 / UNI-1</strain>
    </source>
</reference>
<organism evidence="1 2">
    <name type="scientific">Anaerolinea thermophila (strain DSM 14523 / JCM 11388 / NBRC 100420 / UNI-1)</name>
    <dbReference type="NCBI Taxonomy" id="926569"/>
    <lineage>
        <taxon>Bacteria</taxon>
        <taxon>Bacillati</taxon>
        <taxon>Chloroflexota</taxon>
        <taxon>Anaerolineae</taxon>
        <taxon>Anaerolineales</taxon>
        <taxon>Anaerolineaceae</taxon>
        <taxon>Anaerolinea</taxon>
    </lineage>
</organism>
<protein>
    <submittedName>
        <fullName evidence="1">Uncharacterized protein</fullName>
    </submittedName>
</protein>
<accession>E8MXN9</accession>
<evidence type="ECO:0000313" key="1">
    <source>
        <dbReference type="EMBL" id="BAJ64120.1"/>
    </source>
</evidence>
<evidence type="ECO:0000313" key="2">
    <source>
        <dbReference type="Proteomes" id="UP000008922"/>
    </source>
</evidence>